<gene>
    <name evidence="1" type="ORF">Lalb_Chr03g0037071</name>
</gene>
<comment type="caution">
    <text evidence="1">The sequence shown here is derived from an EMBL/GenBank/DDBJ whole genome shotgun (WGS) entry which is preliminary data.</text>
</comment>
<proteinExistence type="predicted"/>
<organism evidence="1 2">
    <name type="scientific">Lupinus albus</name>
    <name type="common">White lupine</name>
    <name type="synonym">Lupinus termis</name>
    <dbReference type="NCBI Taxonomy" id="3870"/>
    <lineage>
        <taxon>Eukaryota</taxon>
        <taxon>Viridiplantae</taxon>
        <taxon>Streptophyta</taxon>
        <taxon>Embryophyta</taxon>
        <taxon>Tracheophyta</taxon>
        <taxon>Spermatophyta</taxon>
        <taxon>Magnoliopsida</taxon>
        <taxon>eudicotyledons</taxon>
        <taxon>Gunneridae</taxon>
        <taxon>Pentapetalae</taxon>
        <taxon>rosids</taxon>
        <taxon>fabids</taxon>
        <taxon>Fabales</taxon>
        <taxon>Fabaceae</taxon>
        <taxon>Papilionoideae</taxon>
        <taxon>50 kb inversion clade</taxon>
        <taxon>genistoids sensu lato</taxon>
        <taxon>core genistoids</taxon>
        <taxon>Genisteae</taxon>
        <taxon>Lupinus</taxon>
    </lineage>
</organism>
<reference evidence="2" key="1">
    <citation type="journal article" date="2020" name="Nat. Commun.">
        <title>Genome sequence of the cluster root forming white lupin.</title>
        <authorList>
            <person name="Hufnagel B."/>
            <person name="Marques A."/>
            <person name="Soriano A."/>
            <person name="Marques L."/>
            <person name="Divol F."/>
            <person name="Doumas P."/>
            <person name="Sallet E."/>
            <person name="Mancinotti D."/>
            <person name="Carrere S."/>
            <person name="Marande W."/>
            <person name="Arribat S."/>
            <person name="Keller J."/>
            <person name="Huneau C."/>
            <person name="Blein T."/>
            <person name="Aime D."/>
            <person name="Laguerre M."/>
            <person name="Taylor J."/>
            <person name="Schubert V."/>
            <person name="Nelson M."/>
            <person name="Geu-Flores F."/>
            <person name="Crespi M."/>
            <person name="Gallardo-Guerrero K."/>
            <person name="Delaux P.-M."/>
            <person name="Salse J."/>
            <person name="Berges H."/>
            <person name="Guyot R."/>
            <person name="Gouzy J."/>
            <person name="Peret B."/>
        </authorList>
    </citation>
    <scope>NUCLEOTIDE SEQUENCE [LARGE SCALE GENOMIC DNA]</scope>
    <source>
        <strain evidence="2">cv. Amiga</strain>
    </source>
</reference>
<accession>A0A6A4QU50</accession>
<evidence type="ECO:0000313" key="1">
    <source>
        <dbReference type="EMBL" id="KAE9617601.1"/>
    </source>
</evidence>
<name>A0A6A4QU50_LUPAL</name>
<keyword evidence="2" id="KW-1185">Reference proteome</keyword>
<protein>
    <submittedName>
        <fullName evidence="1">Uncharacterized protein</fullName>
    </submittedName>
</protein>
<dbReference type="Proteomes" id="UP000447434">
    <property type="component" value="Chromosome 3"/>
</dbReference>
<sequence>MHIYLSYASVMTNLQSTLCLTLSFTEKSNILRLIIMLFERGFNKVWSTFSLFHPVYN</sequence>
<evidence type="ECO:0000313" key="2">
    <source>
        <dbReference type="Proteomes" id="UP000447434"/>
    </source>
</evidence>
<dbReference type="EMBL" id="WOCE01000003">
    <property type="protein sequence ID" value="KAE9617601.1"/>
    <property type="molecule type" value="Genomic_DNA"/>
</dbReference>
<dbReference type="AlphaFoldDB" id="A0A6A4QU50"/>